<accession>H8LM91</accession>
<gene>
    <name evidence="8" type="ORF">MC3_01470</name>
</gene>
<dbReference type="PROSITE" id="PS51208">
    <property type="entry name" value="AUTOTRANSPORTER"/>
    <property type="match status" value="1"/>
</dbReference>
<evidence type="ECO:0000256" key="5">
    <source>
        <dbReference type="ARBA" id="ARBA00023237"/>
    </source>
</evidence>
<protein>
    <submittedName>
        <fullName evidence="8">Cell surface antigen-like protein Sca8</fullName>
    </submittedName>
</protein>
<dbReference type="EMBL" id="CP003375">
    <property type="protein sequence ID" value="AFD19269.1"/>
    <property type="molecule type" value="Genomic_DNA"/>
</dbReference>
<keyword evidence="4" id="KW-0472">Membrane</keyword>
<dbReference type="InterPro" id="IPR005546">
    <property type="entry name" value="Autotransporte_beta"/>
</dbReference>
<reference evidence="8 9" key="1">
    <citation type="submission" date="2012-03" db="EMBL/GenBank/DDBJ databases">
        <authorList>
            <person name="Johnson S.L."/>
            <person name="Munk A.C."/>
            <person name="Han S."/>
            <person name="Bruce D.C."/>
            <person name="Dasch G.A."/>
        </authorList>
    </citation>
    <scope>NUCLEOTIDE SEQUENCE [LARGE SCALE GENOMIC DNA]</scope>
    <source>
        <strain evidence="9">D-CWPP (RSB)</strain>
    </source>
</reference>
<feature type="compositionally biased region" description="Basic and acidic residues" evidence="6">
    <location>
        <begin position="178"/>
        <end position="197"/>
    </location>
</feature>
<keyword evidence="2" id="KW-1134">Transmembrane beta strand</keyword>
<dbReference type="GO" id="GO:0009279">
    <property type="term" value="C:cell outer membrane"/>
    <property type="evidence" value="ECO:0007669"/>
    <property type="project" value="UniProtKB-SubCell"/>
</dbReference>
<evidence type="ECO:0000256" key="2">
    <source>
        <dbReference type="ARBA" id="ARBA00022452"/>
    </source>
</evidence>
<evidence type="ECO:0000256" key="1">
    <source>
        <dbReference type="ARBA" id="ARBA00004442"/>
    </source>
</evidence>
<evidence type="ECO:0000313" key="8">
    <source>
        <dbReference type="EMBL" id="AFD19269.1"/>
    </source>
</evidence>
<dbReference type="RefSeq" id="WP_014419728.1">
    <property type="nucleotide sequence ID" value="NC_017065.1"/>
</dbReference>
<dbReference type="InterPro" id="IPR006315">
    <property type="entry name" value="OM_autotransptr_brl_dom"/>
</dbReference>
<evidence type="ECO:0000256" key="6">
    <source>
        <dbReference type="SAM" id="MobiDB-lite"/>
    </source>
</evidence>
<dbReference type="HOGENOM" id="CLU_061787_0_0_5"/>
<dbReference type="AlphaFoldDB" id="H8LM91"/>
<dbReference type="InterPro" id="IPR036709">
    <property type="entry name" value="Autotransporte_beta_dom_sf"/>
</dbReference>
<dbReference type="Gene3D" id="2.40.128.130">
    <property type="entry name" value="Autotransporter beta-domain"/>
    <property type="match status" value="1"/>
</dbReference>
<keyword evidence="5" id="KW-0998">Cell outer membrane</keyword>
<name>H8LM91_RICSL</name>
<feature type="region of interest" description="Disordered" evidence="6">
    <location>
        <begin position="168"/>
        <end position="197"/>
    </location>
</feature>
<dbReference type="SUPFAM" id="SSF103515">
    <property type="entry name" value="Autotransporter"/>
    <property type="match status" value="1"/>
</dbReference>
<proteinExistence type="predicted"/>
<dbReference type="Pfam" id="PF03797">
    <property type="entry name" value="Autotransporter"/>
    <property type="match status" value="1"/>
</dbReference>
<evidence type="ECO:0000313" key="9">
    <source>
        <dbReference type="Proteomes" id="UP000007592"/>
    </source>
</evidence>
<feature type="domain" description="Autotransporter" evidence="7">
    <location>
        <begin position="275"/>
        <end position="379"/>
    </location>
</feature>
<sequence>MNQDAGLMQQLKANNSRLAAIIEAVAVNEAEVATRHPESAAAQAVANGDVSYGGVVVVAPAVAFVVPVAPLVLPADPEEDAEEVIAVPAVAAPLAPAPVVINMEDVGVVPPPVEEAPHTGAEIMIVQRIERIVPVEGNIEGFDDKDDDFNIEEDYENDDYNIIQERTKVEVSSSTNKSESKDSEVSLENSKQEEVRQEEEAKVVASIKEAAEASIAEAVRVEAAEVVEMQNAVKQDEEMIGAIYNPIHDITQMSCNIISHRMFSSAVVAAGDEDEKVLDKSLWIAGTYGTNTQKGFAGYKGHVVGGTIGFDIGSDNYKDLVGIAYTKLDSKFKSNGSRSNTNIDSHIVTLYGQKELPKNFMIQAMFAYNHNIVKSKSTV</sequence>
<comment type="subcellular location">
    <subcellularLocation>
        <location evidence="1">Cell outer membrane</location>
    </subcellularLocation>
</comment>
<organism evidence="8 9">
    <name type="scientific">Rickettsia slovaca str. D-CWPP</name>
    <dbReference type="NCBI Taxonomy" id="1105109"/>
    <lineage>
        <taxon>Bacteria</taxon>
        <taxon>Pseudomonadati</taxon>
        <taxon>Pseudomonadota</taxon>
        <taxon>Alphaproteobacteria</taxon>
        <taxon>Rickettsiales</taxon>
        <taxon>Rickettsiaceae</taxon>
        <taxon>Rickettsieae</taxon>
        <taxon>Rickettsia</taxon>
        <taxon>spotted fever group</taxon>
    </lineage>
</organism>
<dbReference type="KEGG" id="rsw:MC3_01470"/>
<dbReference type="PATRIC" id="fig|1105109.3.peg.311"/>
<evidence type="ECO:0000256" key="4">
    <source>
        <dbReference type="ARBA" id="ARBA00023136"/>
    </source>
</evidence>
<dbReference type="Proteomes" id="UP000007592">
    <property type="component" value="Chromosome"/>
</dbReference>
<evidence type="ECO:0000256" key="3">
    <source>
        <dbReference type="ARBA" id="ARBA00022692"/>
    </source>
</evidence>
<evidence type="ECO:0000259" key="7">
    <source>
        <dbReference type="PROSITE" id="PS51208"/>
    </source>
</evidence>
<keyword evidence="3" id="KW-0812">Transmembrane</keyword>
<dbReference type="NCBIfam" id="TIGR01414">
    <property type="entry name" value="autotrans_barl"/>
    <property type="match status" value="1"/>
</dbReference>